<dbReference type="RefSeq" id="WP_068837319.1">
    <property type="nucleotide sequence ID" value="NZ_BMXC01000002.1"/>
</dbReference>
<dbReference type="EMBL" id="FPCA01000002">
    <property type="protein sequence ID" value="SFU74216.1"/>
    <property type="molecule type" value="Genomic_DNA"/>
</dbReference>
<evidence type="ECO:0000313" key="3">
    <source>
        <dbReference type="Proteomes" id="UP000182491"/>
    </source>
</evidence>
<keyword evidence="1" id="KW-1133">Transmembrane helix</keyword>
<gene>
    <name evidence="2" type="ORF">SAMN04487941_2331</name>
</gene>
<feature type="transmembrane region" description="Helical" evidence="1">
    <location>
        <begin position="149"/>
        <end position="170"/>
    </location>
</feature>
<name>A0A1I7IMV3_9BACT</name>
<accession>A0A1I7IMV3</accession>
<evidence type="ECO:0000256" key="1">
    <source>
        <dbReference type="SAM" id="Phobius"/>
    </source>
</evidence>
<protein>
    <submittedName>
        <fullName evidence="2">Uncharacterized protein</fullName>
    </submittedName>
</protein>
<keyword evidence="1" id="KW-0472">Membrane</keyword>
<sequence>MNDSKKSANPWEAYNFKTENNRTSDVTAAGFYVEHLYMWAALEAFLQHDKVTLKTLNYAMANNVPEHINWEVPVTVSQNVIQKMIKIGYIKAVDVPGELPEILLTEIGLKALQNQTFQSLSTTSFFSYQTHLLNGEMHILSRNSYRTSVGVGIVAVLSLLASIAATLKAFGII</sequence>
<keyword evidence="3" id="KW-1185">Reference proteome</keyword>
<reference evidence="3" key="1">
    <citation type="submission" date="2016-10" db="EMBL/GenBank/DDBJ databases">
        <authorList>
            <person name="Varghese N."/>
        </authorList>
    </citation>
    <scope>NUCLEOTIDE SEQUENCE [LARGE SCALE GENOMIC DNA]</scope>
    <source>
        <strain evidence="3">DSM 18820</strain>
    </source>
</reference>
<dbReference type="AlphaFoldDB" id="A0A1I7IMV3"/>
<proteinExistence type="predicted"/>
<keyword evidence="1" id="KW-0812">Transmembrane</keyword>
<organism evidence="2 3">
    <name type="scientific">Pontibacter akesuensis</name>
    <dbReference type="NCBI Taxonomy" id="388950"/>
    <lineage>
        <taxon>Bacteria</taxon>
        <taxon>Pseudomonadati</taxon>
        <taxon>Bacteroidota</taxon>
        <taxon>Cytophagia</taxon>
        <taxon>Cytophagales</taxon>
        <taxon>Hymenobacteraceae</taxon>
        <taxon>Pontibacter</taxon>
    </lineage>
</organism>
<dbReference type="Proteomes" id="UP000182491">
    <property type="component" value="Unassembled WGS sequence"/>
</dbReference>
<evidence type="ECO:0000313" key="2">
    <source>
        <dbReference type="EMBL" id="SFU74216.1"/>
    </source>
</evidence>